<keyword evidence="2" id="KW-1003">Cell membrane</keyword>
<evidence type="ECO:0000256" key="4">
    <source>
        <dbReference type="ARBA" id="ARBA00022989"/>
    </source>
</evidence>
<dbReference type="EMBL" id="FMUX01000011">
    <property type="protein sequence ID" value="SCY53630.1"/>
    <property type="molecule type" value="Genomic_DNA"/>
</dbReference>
<dbReference type="GO" id="GO:0036376">
    <property type="term" value="P:sodium ion export across plasma membrane"/>
    <property type="evidence" value="ECO:0007669"/>
    <property type="project" value="InterPro"/>
</dbReference>
<keyword evidence="3 6" id="KW-0812">Transmembrane</keyword>
<keyword evidence="4 6" id="KW-1133">Transmembrane helix</keyword>
<keyword evidence="5 6" id="KW-0472">Membrane</keyword>
<dbReference type="NCBIfam" id="TIGR01195">
    <property type="entry name" value="oadG_fam"/>
    <property type="match status" value="1"/>
</dbReference>
<gene>
    <name evidence="7" type="ORF">SAMN05216233_11159</name>
</gene>
<evidence type="ECO:0000313" key="7">
    <source>
        <dbReference type="EMBL" id="SCY53630.1"/>
    </source>
</evidence>
<feature type="transmembrane region" description="Helical" evidence="6">
    <location>
        <begin position="6"/>
        <end position="26"/>
    </location>
</feature>
<dbReference type="RefSeq" id="WP_092211564.1">
    <property type="nucleotide sequence ID" value="NZ_FMUX01000011.1"/>
</dbReference>
<evidence type="ECO:0000256" key="2">
    <source>
        <dbReference type="ARBA" id="ARBA00022475"/>
    </source>
</evidence>
<proteinExistence type="predicted"/>
<comment type="subcellular location">
    <subcellularLocation>
        <location evidence="1">Cell membrane</location>
    </subcellularLocation>
</comment>
<evidence type="ECO:0000313" key="8">
    <source>
        <dbReference type="Proteomes" id="UP000198870"/>
    </source>
</evidence>
<name>A0A1G5GR23_9BACT</name>
<keyword evidence="8" id="KW-1185">Reference proteome</keyword>
<evidence type="ECO:0000256" key="6">
    <source>
        <dbReference type="SAM" id="Phobius"/>
    </source>
</evidence>
<organism evidence="7 8">
    <name type="scientific">Desulfoluna spongiiphila</name>
    <dbReference type="NCBI Taxonomy" id="419481"/>
    <lineage>
        <taxon>Bacteria</taxon>
        <taxon>Pseudomonadati</taxon>
        <taxon>Thermodesulfobacteriota</taxon>
        <taxon>Desulfobacteria</taxon>
        <taxon>Desulfobacterales</taxon>
        <taxon>Desulfolunaceae</taxon>
        <taxon>Desulfoluna</taxon>
    </lineage>
</organism>
<evidence type="ECO:0000256" key="5">
    <source>
        <dbReference type="ARBA" id="ARBA00023136"/>
    </source>
</evidence>
<accession>A0A1G5GR23</accession>
<protein>
    <submittedName>
        <fullName evidence="7">Oxaloacetate decarboxylase, gamma subunit</fullName>
    </submittedName>
</protein>
<dbReference type="Proteomes" id="UP000198870">
    <property type="component" value="Unassembled WGS sequence"/>
</dbReference>
<dbReference type="AlphaFoldDB" id="A0A1G5GR23"/>
<evidence type="ECO:0000256" key="3">
    <source>
        <dbReference type="ARBA" id="ARBA00022692"/>
    </source>
</evidence>
<dbReference type="STRING" id="419481.SAMN05216233_11159"/>
<dbReference type="InterPro" id="IPR005899">
    <property type="entry name" value="Na_pump_deCOase"/>
</dbReference>
<dbReference type="Pfam" id="PF04277">
    <property type="entry name" value="OAD_gamma"/>
    <property type="match status" value="1"/>
</dbReference>
<sequence>MIVEGLGLMVAGMGVVFAFLTLLVYAMKISAKVLERFTDADVTGGPLEKPKTAVFQQAGDDLAEIAVAIAAVKACARS</sequence>
<dbReference type="GO" id="GO:0015081">
    <property type="term" value="F:sodium ion transmembrane transporter activity"/>
    <property type="evidence" value="ECO:0007669"/>
    <property type="project" value="InterPro"/>
</dbReference>
<evidence type="ECO:0000256" key="1">
    <source>
        <dbReference type="ARBA" id="ARBA00004236"/>
    </source>
</evidence>
<dbReference type="GO" id="GO:0005886">
    <property type="term" value="C:plasma membrane"/>
    <property type="evidence" value="ECO:0007669"/>
    <property type="project" value="UniProtKB-SubCell"/>
</dbReference>
<reference evidence="7 8" key="1">
    <citation type="submission" date="2016-10" db="EMBL/GenBank/DDBJ databases">
        <authorList>
            <person name="de Groot N.N."/>
        </authorList>
    </citation>
    <scope>NUCLEOTIDE SEQUENCE [LARGE SCALE GENOMIC DNA]</scope>
    <source>
        <strain evidence="7 8">AA1</strain>
    </source>
</reference>